<feature type="region of interest" description="Disordered" evidence="1">
    <location>
        <begin position="85"/>
        <end position="106"/>
    </location>
</feature>
<name>A0ABV4U6R6_9BACT</name>
<sequence length="106" mass="11156">MLAIPSRVIASSFALVSFAAALLIGLLSGNSAGVLIWRATLVMIACWIIGRIVGAIAQRVVDEHIERYKQEHPIPGDEVEDAMAGVAETSNGEGQDRADRAVAASV</sequence>
<protein>
    <submittedName>
        <fullName evidence="3">Uncharacterized protein</fullName>
    </submittedName>
</protein>
<keyword evidence="2" id="KW-0812">Transmembrane</keyword>
<dbReference type="RefSeq" id="WP_425345594.1">
    <property type="nucleotide sequence ID" value="NZ_JBGUBD010000005.1"/>
</dbReference>
<comment type="caution">
    <text evidence="3">The sequence shown here is derived from an EMBL/GenBank/DDBJ whole genome shotgun (WGS) entry which is preliminary data.</text>
</comment>
<evidence type="ECO:0000256" key="1">
    <source>
        <dbReference type="SAM" id="MobiDB-lite"/>
    </source>
</evidence>
<feature type="transmembrane region" description="Helical" evidence="2">
    <location>
        <begin position="7"/>
        <end position="29"/>
    </location>
</feature>
<keyword evidence="2" id="KW-1133">Transmembrane helix</keyword>
<evidence type="ECO:0000313" key="3">
    <source>
        <dbReference type="EMBL" id="MFA9478668.1"/>
    </source>
</evidence>
<accession>A0ABV4U6R6</accession>
<proteinExistence type="predicted"/>
<evidence type="ECO:0000313" key="4">
    <source>
        <dbReference type="Proteomes" id="UP001575105"/>
    </source>
</evidence>
<gene>
    <name evidence="3" type="ORF">ACERK3_10205</name>
</gene>
<keyword evidence="2" id="KW-0472">Membrane</keyword>
<evidence type="ECO:0000256" key="2">
    <source>
        <dbReference type="SAM" id="Phobius"/>
    </source>
</evidence>
<keyword evidence="4" id="KW-1185">Reference proteome</keyword>
<organism evidence="3 4">
    <name type="scientific">Natronomicrosphaera hydrolytica</name>
    <dbReference type="NCBI Taxonomy" id="3242702"/>
    <lineage>
        <taxon>Bacteria</taxon>
        <taxon>Pseudomonadati</taxon>
        <taxon>Planctomycetota</taxon>
        <taxon>Phycisphaerae</taxon>
        <taxon>Phycisphaerales</taxon>
        <taxon>Phycisphaeraceae</taxon>
        <taxon>Natronomicrosphaera</taxon>
    </lineage>
</organism>
<dbReference type="Proteomes" id="UP001575105">
    <property type="component" value="Unassembled WGS sequence"/>
</dbReference>
<reference evidence="3 4" key="1">
    <citation type="submission" date="2024-08" db="EMBL/GenBank/DDBJ databases">
        <title>Whole-genome sequencing of halo(alkali)philic microorganisms from hypersaline lakes.</title>
        <authorList>
            <person name="Sorokin D.Y."/>
            <person name="Merkel A.Y."/>
            <person name="Messina E."/>
            <person name="Yakimov M."/>
        </authorList>
    </citation>
    <scope>NUCLEOTIDE SEQUENCE [LARGE SCALE GENOMIC DNA]</scope>
    <source>
        <strain evidence="3 4">AB-hyl4</strain>
    </source>
</reference>
<dbReference type="EMBL" id="JBGUBD010000005">
    <property type="protein sequence ID" value="MFA9478668.1"/>
    <property type="molecule type" value="Genomic_DNA"/>
</dbReference>
<feature type="transmembrane region" description="Helical" evidence="2">
    <location>
        <begin position="35"/>
        <end position="57"/>
    </location>
</feature>